<feature type="domain" description="CBS" evidence="3">
    <location>
        <begin position="75"/>
        <end position="130"/>
    </location>
</feature>
<comment type="caution">
    <text evidence="4">The sequence shown here is derived from an EMBL/GenBank/DDBJ whole genome shotgun (WGS) entry which is preliminary data.</text>
</comment>
<dbReference type="InterPro" id="IPR046342">
    <property type="entry name" value="CBS_dom_sf"/>
</dbReference>
<evidence type="ECO:0000259" key="3">
    <source>
        <dbReference type="PROSITE" id="PS51371"/>
    </source>
</evidence>
<feature type="domain" description="CBS" evidence="3">
    <location>
        <begin position="7"/>
        <end position="66"/>
    </location>
</feature>
<dbReference type="RefSeq" id="WP_109644004.1">
    <property type="nucleotide sequence ID" value="NZ_QGGB01000001.1"/>
</dbReference>
<dbReference type="OrthoDB" id="9802114at2"/>
<keyword evidence="5" id="KW-1185">Reference proteome</keyword>
<dbReference type="InterPro" id="IPR000644">
    <property type="entry name" value="CBS_dom"/>
</dbReference>
<organism evidence="4 5">
    <name type="scientific">Rhodohalobacter mucosus</name>
    <dbReference type="NCBI Taxonomy" id="2079485"/>
    <lineage>
        <taxon>Bacteria</taxon>
        <taxon>Pseudomonadati</taxon>
        <taxon>Balneolota</taxon>
        <taxon>Balneolia</taxon>
        <taxon>Balneolales</taxon>
        <taxon>Balneolaceae</taxon>
        <taxon>Rhodohalobacter</taxon>
    </lineage>
</organism>
<dbReference type="AlphaFoldDB" id="A0A316TXQ6"/>
<dbReference type="CDD" id="cd04623">
    <property type="entry name" value="CBS_pair_bac_euk"/>
    <property type="match status" value="1"/>
</dbReference>
<protein>
    <submittedName>
        <fullName evidence="4">Histidine kinase</fullName>
    </submittedName>
</protein>
<accession>A0A316TXQ6</accession>
<dbReference type="PROSITE" id="PS51371">
    <property type="entry name" value="CBS"/>
    <property type="match status" value="2"/>
</dbReference>
<dbReference type="Gene3D" id="3.10.580.10">
    <property type="entry name" value="CBS-domain"/>
    <property type="match status" value="1"/>
</dbReference>
<name>A0A316TXQ6_9BACT</name>
<dbReference type="EMBL" id="QGGB01000001">
    <property type="protein sequence ID" value="PWN08269.1"/>
    <property type="molecule type" value="Genomic_DNA"/>
</dbReference>
<keyword evidence="1 2" id="KW-0129">CBS domain</keyword>
<evidence type="ECO:0000256" key="2">
    <source>
        <dbReference type="PROSITE-ProRule" id="PRU00703"/>
    </source>
</evidence>
<keyword evidence="4" id="KW-0808">Transferase</keyword>
<dbReference type="PANTHER" id="PTHR43080:SF2">
    <property type="entry name" value="CBS DOMAIN-CONTAINING PROTEIN"/>
    <property type="match status" value="1"/>
</dbReference>
<dbReference type="GO" id="GO:0016301">
    <property type="term" value="F:kinase activity"/>
    <property type="evidence" value="ECO:0007669"/>
    <property type="project" value="UniProtKB-KW"/>
</dbReference>
<dbReference type="SMART" id="SM00116">
    <property type="entry name" value="CBS"/>
    <property type="match status" value="2"/>
</dbReference>
<sequence>MTVKDILNRKGNQVYSIHPHESVYDAIKKMTDLEIGALVVAEQDTIYGMISERDYTSKIILKGRSSASTPVKDIMSKQVFCVSTSDNVHTCMKIMTDKKIRHLPVLEKGSLAGLISIGDVVKSVIDQQKVEIHTLREYIAGSYPG</sequence>
<gene>
    <name evidence="4" type="ORF">DDZ15_00395</name>
</gene>
<dbReference type="PANTHER" id="PTHR43080">
    <property type="entry name" value="CBS DOMAIN-CONTAINING PROTEIN CBSX3, MITOCHONDRIAL"/>
    <property type="match status" value="1"/>
</dbReference>
<dbReference type="SUPFAM" id="SSF54631">
    <property type="entry name" value="CBS-domain pair"/>
    <property type="match status" value="1"/>
</dbReference>
<dbReference type="InterPro" id="IPR051257">
    <property type="entry name" value="Diverse_CBS-Domain"/>
</dbReference>
<reference evidence="4 5" key="1">
    <citation type="submission" date="2018-05" db="EMBL/GenBank/DDBJ databases">
        <title>Rhodohalobacter halophilus gen. nov., sp. nov., a moderately halophilic member of the family Balneolaceae.</title>
        <authorList>
            <person name="Liu Z.-W."/>
        </authorList>
    </citation>
    <scope>NUCLEOTIDE SEQUENCE [LARGE SCALE GENOMIC DNA]</scope>
    <source>
        <strain evidence="4 5">8A47</strain>
    </source>
</reference>
<evidence type="ECO:0000313" key="5">
    <source>
        <dbReference type="Proteomes" id="UP000245533"/>
    </source>
</evidence>
<keyword evidence="4" id="KW-0418">Kinase</keyword>
<evidence type="ECO:0000256" key="1">
    <source>
        <dbReference type="ARBA" id="ARBA00023122"/>
    </source>
</evidence>
<dbReference type="Pfam" id="PF00571">
    <property type="entry name" value="CBS"/>
    <property type="match status" value="2"/>
</dbReference>
<proteinExistence type="predicted"/>
<evidence type="ECO:0000313" key="4">
    <source>
        <dbReference type="EMBL" id="PWN08269.1"/>
    </source>
</evidence>
<dbReference type="InterPro" id="IPR044725">
    <property type="entry name" value="CBSX3_CBS_dom"/>
</dbReference>
<dbReference type="Proteomes" id="UP000245533">
    <property type="component" value="Unassembled WGS sequence"/>
</dbReference>